<dbReference type="EC" id="2.7.13.3" evidence="3"/>
<dbReference type="GO" id="GO:0030295">
    <property type="term" value="F:protein kinase activator activity"/>
    <property type="evidence" value="ECO:0007669"/>
    <property type="project" value="TreeGrafter"/>
</dbReference>
<dbReference type="PANTHER" id="PTHR42878">
    <property type="entry name" value="TWO-COMPONENT HISTIDINE KINASE"/>
    <property type="match status" value="1"/>
</dbReference>
<evidence type="ECO:0000256" key="7">
    <source>
        <dbReference type="SAM" id="Phobius"/>
    </source>
</evidence>
<dbReference type="CDD" id="cd00075">
    <property type="entry name" value="HATPase"/>
    <property type="match status" value="1"/>
</dbReference>
<organism evidence="10 11">
    <name type="scientific">Phaeobacter piscinae</name>
    <dbReference type="NCBI Taxonomy" id="1580596"/>
    <lineage>
        <taxon>Bacteria</taxon>
        <taxon>Pseudomonadati</taxon>
        <taxon>Pseudomonadota</taxon>
        <taxon>Alphaproteobacteria</taxon>
        <taxon>Rhodobacterales</taxon>
        <taxon>Roseobacteraceae</taxon>
        <taxon>Phaeobacter</taxon>
    </lineage>
</organism>
<gene>
    <name evidence="10" type="ORF">PhaeoP13_02509</name>
</gene>
<comment type="catalytic activity">
    <reaction evidence="1">
        <text>ATP + protein L-histidine = ADP + protein N-phospho-L-histidine.</text>
        <dbReference type="EC" id="2.7.13.3"/>
    </reaction>
</comment>
<dbReference type="PRINTS" id="PR00344">
    <property type="entry name" value="BCTRLSENSOR"/>
</dbReference>
<dbReference type="InterPro" id="IPR005467">
    <property type="entry name" value="His_kinase_dom"/>
</dbReference>
<keyword evidence="5" id="KW-0808">Transferase</keyword>
<dbReference type="SMART" id="SM00387">
    <property type="entry name" value="HATPase_c"/>
    <property type="match status" value="1"/>
</dbReference>
<dbReference type="AlphaFoldDB" id="A0AAN1GSK7"/>
<name>A0AAN1GSK7_9RHOB</name>
<dbReference type="PROSITE" id="PS50885">
    <property type="entry name" value="HAMP"/>
    <property type="match status" value="1"/>
</dbReference>
<proteinExistence type="predicted"/>
<sequence>MSLTARLRSCVVICLASICVAMYAEWNDLSRIERKTENLSDRTIPLLDRIADLGDLQHGLEVTLARVRLIDDLDGLTGLSRRVDNLSQLFRENFSDREDTIAEELSSADADVFQNVVKGRQDIVAQTIRINTLVSQAVDKILALEKSIVVAQIEFGNQQRDAQSRQEGPRSVNWAIDTAKTLGEISGSVASLAILTKDFSLETGAGQTAARQRLVAEINILASRLARLKNLDARHDIAGVLVDYRNTMLGPNGVVAALSDLHTRQADQEQLYGEAEAVLNNIGAWTRSSTQRAAMEFRQSAAETSRIVERIRFVDVAFNMCMLLISLALLWFMIEVRMISRIHRLTRHIQRMSRGHLDDPIDTNGSDEIAEIAKAVEKSRLTAAALKRSNEELERFAYVAAHDLRAPLRAISNLIEWTEEDFADEMPADAQKNIGLIRNRTDRLSGHLSALLDYARAGQIDGEHGSFSLTTFADELRLYFNSNSAFEIRVEQDCGAFGAYLTPLKTILINLVSNASKHHDRTSGTIRISSERYPNYVEITVADDGPGIPKQYQDQIFVLFQTLKSRDEVEGSGLGLALVQKLARSLGGSVSVVSNPDVARGTVFTVRVPLNTPSAKTPNDIQGLAA</sequence>
<dbReference type="Gene3D" id="3.30.565.10">
    <property type="entry name" value="Histidine kinase-like ATPase, C-terminal domain"/>
    <property type="match status" value="1"/>
</dbReference>
<keyword evidence="4" id="KW-0597">Phosphoprotein</keyword>
<evidence type="ECO:0000256" key="1">
    <source>
        <dbReference type="ARBA" id="ARBA00000085"/>
    </source>
</evidence>
<dbReference type="SUPFAM" id="SSF47384">
    <property type="entry name" value="Homodimeric domain of signal transducing histidine kinase"/>
    <property type="match status" value="1"/>
</dbReference>
<dbReference type="InterPro" id="IPR050351">
    <property type="entry name" value="BphY/WalK/GraS-like"/>
</dbReference>
<keyword evidence="6 10" id="KW-0418">Kinase</keyword>
<dbReference type="GO" id="GO:0000155">
    <property type="term" value="F:phosphorelay sensor kinase activity"/>
    <property type="evidence" value="ECO:0007669"/>
    <property type="project" value="InterPro"/>
</dbReference>
<comment type="subcellular location">
    <subcellularLocation>
        <location evidence="2">Membrane</location>
    </subcellularLocation>
</comment>
<dbReference type="Proteomes" id="UP000218606">
    <property type="component" value="Chromosome"/>
</dbReference>
<evidence type="ECO:0000313" key="11">
    <source>
        <dbReference type="Proteomes" id="UP000218606"/>
    </source>
</evidence>
<dbReference type="InterPro" id="IPR003661">
    <property type="entry name" value="HisK_dim/P_dom"/>
</dbReference>
<evidence type="ECO:0000256" key="3">
    <source>
        <dbReference type="ARBA" id="ARBA00012438"/>
    </source>
</evidence>
<dbReference type="PANTHER" id="PTHR42878:SF15">
    <property type="entry name" value="BACTERIOPHYTOCHROME"/>
    <property type="match status" value="1"/>
</dbReference>
<reference evidence="10 11" key="1">
    <citation type="journal article" date="2017" name="Front. Microbiol.">
        <title>Phaeobacter piscinae sp. nov., a species of the Roseobacter group and potential aquaculture probiont.</title>
        <authorList>
            <person name="Sonnenschein E.C."/>
            <person name="Phippen C.B.W."/>
            <person name="Nielsen K.F."/>
            <person name="Mateiu R.V."/>
            <person name="Melchiorsen J."/>
            <person name="Gram L."/>
            <person name="Overmann J."/>
            <person name="Freese H.M."/>
        </authorList>
    </citation>
    <scope>NUCLEOTIDE SEQUENCE [LARGE SCALE GENOMIC DNA]</scope>
    <source>
        <strain evidence="10 11">P13</strain>
    </source>
</reference>
<evidence type="ECO:0000313" key="10">
    <source>
        <dbReference type="EMBL" id="ATG44422.1"/>
    </source>
</evidence>
<dbReference type="Pfam" id="PF00512">
    <property type="entry name" value="HisKA"/>
    <property type="match status" value="1"/>
</dbReference>
<dbReference type="InterPro" id="IPR036890">
    <property type="entry name" value="HATPase_C_sf"/>
</dbReference>
<feature type="domain" description="HAMP" evidence="9">
    <location>
        <begin position="336"/>
        <end position="388"/>
    </location>
</feature>
<dbReference type="Pfam" id="PF00672">
    <property type="entry name" value="HAMP"/>
    <property type="match status" value="1"/>
</dbReference>
<dbReference type="CDD" id="cd00082">
    <property type="entry name" value="HisKA"/>
    <property type="match status" value="1"/>
</dbReference>
<dbReference type="Gene3D" id="1.10.287.130">
    <property type="match status" value="1"/>
</dbReference>
<feature type="transmembrane region" description="Helical" evidence="7">
    <location>
        <begin position="316"/>
        <end position="334"/>
    </location>
</feature>
<keyword evidence="7" id="KW-1133">Transmembrane helix</keyword>
<evidence type="ECO:0000256" key="4">
    <source>
        <dbReference type="ARBA" id="ARBA00022553"/>
    </source>
</evidence>
<dbReference type="InterPro" id="IPR003594">
    <property type="entry name" value="HATPase_dom"/>
</dbReference>
<dbReference type="InterPro" id="IPR003660">
    <property type="entry name" value="HAMP_dom"/>
</dbReference>
<evidence type="ECO:0000256" key="2">
    <source>
        <dbReference type="ARBA" id="ARBA00004370"/>
    </source>
</evidence>
<dbReference type="CDD" id="cd06225">
    <property type="entry name" value="HAMP"/>
    <property type="match status" value="1"/>
</dbReference>
<dbReference type="InterPro" id="IPR004358">
    <property type="entry name" value="Sig_transdc_His_kin-like_C"/>
</dbReference>
<dbReference type="GO" id="GO:0007234">
    <property type="term" value="P:osmosensory signaling via phosphorelay pathway"/>
    <property type="evidence" value="ECO:0007669"/>
    <property type="project" value="TreeGrafter"/>
</dbReference>
<dbReference type="Pfam" id="PF02518">
    <property type="entry name" value="HATPase_c"/>
    <property type="match status" value="1"/>
</dbReference>
<keyword evidence="7" id="KW-0812">Transmembrane</keyword>
<dbReference type="SUPFAM" id="SSF55874">
    <property type="entry name" value="ATPase domain of HSP90 chaperone/DNA topoisomerase II/histidine kinase"/>
    <property type="match status" value="1"/>
</dbReference>
<evidence type="ECO:0000259" key="8">
    <source>
        <dbReference type="PROSITE" id="PS50109"/>
    </source>
</evidence>
<evidence type="ECO:0000256" key="6">
    <source>
        <dbReference type="ARBA" id="ARBA00022777"/>
    </source>
</evidence>
<dbReference type="GO" id="GO:0000156">
    <property type="term" value="F:phosphorelay response regulator activity"/>
    <property type="evidence" value="ECO:0007669"/>
    <property type="project" value="TreeGrafter"/>
</dbReference>
<dbReference type="InterPro" id="IPR036097">
    <property type="entry name" value="HisK_dim/P_sf"/>
</dbReference>
<dbReference type="SMART" id="SM00304">
    <property type="entry name" value="HAMP"/>
    <property type="match status" value="1"/>
</dbReference>
<feature type="domain" description="Histidine kinase" evidence="8">
    <location>
        <begin position="399"/>
        <end position="612"/>
    </location>
</feature>
<dbReference type="SMART" id="SM00388">
    <property type="entry name" value="HisKA"/>
    <property type="match status" value="1"/>
</dbReference>
<dbReference type="GO" id="GO:0016020">
    <property type="term" value="C:membrane"/>
    <property type="evidence" value="ECO:0007669"/>
    <property type="project" value="UniProtKB-SubCell"/>
</dbReference>
<dbReference type="Gene3D" id="6.10.340.10">
    <property type="match status" value="1"/>
</dbReference>
<dbReference type="PROSITE" id="PS50109">
    <property type="entry name" value="HIS_KIN"/>
    <property type="match status" value="1"/>
</dbReference>
<evidence type="ECO:0000259" key="9">
    <source>
        <dbReference type="PROSITE" id="PS50885"/>
    </source>
</evidence>
<dbReference type="EMBL" id="CP010767">
    <property type="protein sequence ID" value="ATG44422.1"/>
    <property type="molecule type" value="Genomic_DNA"/>
</dbReference>
<protein>
    <recommendedName>
        <fullName evidence="3">histidine kinase</fullName>
        <ecNumber evidence="3">2.7.13.3</ecNumber>
    </recommendedName>
</protein>
<evidence type="ECO:0000256" key="5">
    <source>
        <dbReference type="ARBA" id="ARBA00022679"/>
    </source>
</evidence>
<keyword evidence="7" id="KW-0472">Membrane</keyword>
<accession>A0AAN1GSK7</accession>